<keyword evidence="1" id="KW-0547">Nucleotide-binding</keyword>
<keyword evidence="2" id="KW-0378">Hydrolase</keyword>
<dbReference type="RefSeq" id="WP_377362743.1">
    <property type="nucleotide sequence ID" value="NZ_JBHRYN010000010.1"/>
</dbReference>
<dbReference type="Proteomes" id="UP001595710">
    <property type="component" value="Unassembled WGS sequence"/>
</dbReference>
<dbReference type="SMART" id="SM00797">
    <property type="entry name" value="AHS2"/>
    <property type="match status" value="1"/>
</dbReference>
<dbReference type="NCBIfam" id="TIGR00724">
    <property type="entry name" value="urea_amlyse_rel"/>
    <property type="match status" value="1"/>
</dbReference>
<evidence type="ECO:0000259" key="4">
    <source>
        <dbReference type="SMART" id="SM00797"/>
    </source>
</evidence>
<dbReference type="PANTHER" id="PTHR43309">
    <property type="entry name" value="5-OXOPROLINASE SUBUNIT C"/>
    <property type="match status" value="1"/>
</dbReference>
<dbReference type="InterPro" id="IPR003778">
    <property type="entry name" value="CT_A_B"/>
</dbReference>
<dbReference type="Pfam" id="PF02626">
    <property type="entry name" value="CT_A_B"/>
    <property type="match status" value="1"/>
</dbReference>
<proteinExistence type="predicted"/>
<dbReference type="PANTHER" id="PTHR43309:SF5">
    <property type="entry name" value="5-OXOPROLINASE SUBUNIT C"/>
    <property type="match status" value="1"/>
</dbReference>
<protein>
    <submittedName>
        <fullName evidence="5">Biotin-dependent carboxyltransferase family protein</fullName>
    </submittedName>
</protein>
<evidence type="ECO:0000256" key="3">
    <source>
        <dbReference type="ARBA" id="ARBA00022840"/>
    </source>
</evidence>
<keyword evidence="3" id="KW-0067">ATP-binding</keyword>
<sequence>MNLFTVIQAGPLTTYQDLGRYGHMAKGLTEGGPMDARSFAIANQLVDNDIDKTALEITLGGLSLKCLAACSIALAGAFCPITVNNKPQPMWKTLHLKKNDQLNIGFAALGARAYLAVSGGFLAPVWFDSSATVVREEMGKPITKGQVLEGHESYHTTTKSLPYLQQPSMKPHVELRFVKGYQAKHFSEEALAVFTRQPYKLSKQIDRMGFRLEGEKVPTSIRELYSEGIAKGSIQITGEGQPIVMMRDRQTIGGYPKLGAVISADLDKLAQLTQGATVVFNPISADESIQLYRDYWQSIQTTF</sequence>
<evidence type="ECO:0000313" key="6">
    <source>
        <dbReference type="Proteomes" id="UP001595710"/>
    </source>
</evidence>
<dbReference type="SUPFAM" id="SSF50891">
    <property type="entry name" value="Cyclophilin-like"/>
    <property type="match status" value="1"/>
</dbReference>
<dbReference type="InterPro" id="IPR029000">
    <property type="entry name" value="Cyclophilin-like_dom_sf"/>
</dbReference>
<evidence type="ECO:0000313" key="5">
    <source>
        <dbReference type="EMBL" id="MFC3701642.1"/>
    </source>
</evidence>
<feature type="domain" description="Carboxyltransferase" evidence="4">
    <location>
        <begin position="25"/>
        <end position="299"/>
    </location>
</feature>
<name>A0ABV7WRE2_9GAMM</name>
<keyword evidence="6" id="KW-1185">Reference proteome</keyword>
<comment type="caution">
    <text evidence="5">The sequence shown here is derived from an EMBL/GenBank/DDBJ whole genome shotgun (WGS) entry which is preliminary data.</text>
</comment>
<dbReference type="Gene3D" id="2.40.100.10">
    <property type="entry name" value="Cyclophilin-like"/>
    <property type="match status" value="1"/>
</dbReference>
<evidence type="ECO:0000256" key="1">
    <source>
        <dbReference type="ARBA" id="ARBA00022741"/>
    </source>
</evidence>
<gene>
    <name evidence="5" type="ORF">ACFOND_08340</name>
</gene>
<evidence type="ECO:0000256" key="2">
    <source>
        <dbReference type="ARBA" id="ARBA00022801"/>
    </source>
</evidence>
<accession>A0ABV7WRE2</accession>
<organism evidence="5 6">
    <name type="scientific">Reinekea marina</name>
    <dbReference type="NCBI Taxonomy" id="1310421"/>
    <lineage>
        <taxon>Bacteria</taxon>
        <taxon>Pseudomonadati</taxon>
        <taxon>Pseudomonadota</taxon>
        <taxon>Gammaproteobacteria</taxon>
        <taxon>Oceanospirillales</taxon>
        <taxon>Saccharospirillaceae</taxon>
        <taxon>Reinekea</taxon>
    </lineage>
</organism>
<dbReference type="InterPro" id="IPR052708">
    <property type="entry name" value="PxpC"/>
</dbReference>
<dbReference type="EMBL" id="JBHRYN010000010">
    <property type="protein sequence ID" value="MFC3701642.1"/>
    <property type="molecule type" value="Genomic_DNA"/>
</dbReference>
<reference evidence="6" key="1">
    <citation type="journal article" date="2019" name="Int. J. Syst. Evol. Microbiol.">
        <title>The Global Catalogue of Microorganisms (GCM) 10K type strain sequencing project: providing services to taxonomists for standard genome sequencing and annotation.</title>
        <authorList>
            <consortium name="The Broad Institute Genomics Platform"/>
            <consortium name="The Broad Institute Genome Sequencing Center for Infectious Disease"/>
            <person name="Wu L."/>
            <person name="Ma J."/>
        </authorList>
    </citation>
    <scope>NUCLEOTIDE SEQUENCE [LARGE SCALE GENOMIC DNA]</scope>
    <source>
        <strain evidence="6">CECT 8288</strain>
    </source>
</reference>